<gene>
    <name evidence="2" type="ORF">AUR04nite_07330</name>
</gene>
<proteinExistence type="predicted"/>
<sequence>MDSSEALVQLGRAAELFTGAVAALDGQIPAGHAAYAARLIEDLGKHLVRAQISAAHAVRSSGAHKLDQESLQLINDAGLRPTLADAKAAAGHTTTARTHYRNAADLLSGWLALPISTVRERITHADCLIGQVTDAGEPAKPALGLLARQFANPQLDPRLILAAARKIHAARKDLGAGAAGRRASRQLQRQALDFIAQQPATARKHINTLVAAAVGEKHSKKGLQDRAGIYRLGMRQGLEHLLIKCLPTQAEAMFAVFRAIDNPKTIAGNREKLAQMLAGMGFAATTAWDDAGTMPDWARAGGSQSGPAPADASPEPGASASDDPQRPFEELRPELRHLLGLLAALQPTGAGPPGLAAQVGVILDYDKMLSCGRDFAVTASGIPIPAGEARALLCNAGIYPLVLGGASKILDLGRTQRLYSSAQARAIRTAYRGCGYPGCSMPAQRCELDHLDKWELGGRTDIGSAELFCTVHHIGRHCGLFHSVKVPGSRPMVLLPQELDPAQRLQFQHLLLRTRRGAQAAAAGGRGHRALEGRHAGG</sequence>
<reference evidence="2 3" key="1">
    <citation type="submission" date="2019-06" db="EMBL/GenBank/DDBJ databases">
        <title>Whole genome shotgun sequence of Glutamicibacter uratoxydans NBRC 15515.</title>
        <authorList>
            <person name="Hosoyama A."/>
            <person name="Uohara A."/>
            <person name="Ohji S."/>
            <person name="Ichikawa N."/>
        </authorList>
    </citation>
    <scope>NUCLEOTIDE SEQUENCE [LARGE SCALE GENOMIC DNA]</scope>
    <source>
        <strain evidence="2 3">NBRC 15515</strain>
    </source>
</reference>
<keyword evidence="3" id="KW-1185">Reference proteome</keyword>
<accession>A0A4Y4DRS1</accession>
<dbReference type="EMBL" id="BJNY01000003">
    <property type="protein sequence ID" value="GED05201.1"/>
    <property type="molecule type" value="Genomic_DNA"/>
</dbReference>
<protein>
    <recommendedName>
        <fullName evidence="4">HNH nuclease domain-containing protein</fullName>
    </recommendedName>
</protein>
<evidence type="ECO:0008006" key="4">
    <source>
        <dbReference type="Google" id="ProtNLM"/>
    </source>
</evidence>
<dbReference type="InterPro" id="IPR003615">
    <property type="entry name" value="HNH_nuc"/>
</dbReference>
<dbReference type="AlphaFoldDB" id="A0A4Y4DRS1"/>
<dbReference type="CDD" id="cd00085">
    <property type="entry name" value="HNHc"/>
    <property type="match status" value="1"/>
</dbReference>
<evidence type="ECO:0000313" key="3">
    <source>
        <dbReference type="Proteomes" id="UP000316612"/>
    </source>
</evidence>
<organism evidence="2 3">
    <name type="scientific">Glutamicibacter uratoxydans</name>
    <name type="common">Arthrobacter uratoxydans</name>
    <dbReference type="NCBI Taxonomy" id="43667"/>
    <lineage>
        <taxon>Bacteria</taxon>
        <taxon>Bacillati</taxon>
        <taxon>Actinomycetota</taxon>
        <taxon>Actinomycetes</taxon>
        <taxon>Micrococcales</taxon>
        <taxon>Micrococcaceae</taxon>
        <taxon>Glutamicibacter</taxon>
    </lineage>
</organism>
<feature type="region of interest" description="Disordered" evidence="1">
    <location>
        <begin position="293"/>
        <end position="326"/>
    </location>
</feature>
<evidence type="ECO:0000313" key="2">
    <source>
        <dbReference type="EMBL" id="GED05201.1"/>
    </source>
</evidence>
<dbReference type="Proteomes" id="UP000316612">
    <property type="component" value="Unassembled WGS sequence"/>
</dbReference>
<evidence type="ECO:0000256" key="1">
    <source>
        <dbReference type="SAM" id="MobiDB-lite"/>
    </source>
</evidence>
<comment type="caution">
    <text evidence="2">The sequence shown here is derived from an EMBL/GenBank/DDBJ whole genome shotgun (WGS) entry which is preliminary data.</text>
</comment>
<dbReference type="RefSeq" id="WP_141362046.1">
    <property type="nucleotide sequence ID" value="NZ_BAAAJL010000001.1"/>
</dbReference>
<name>A0A4Y4DRS1_GLUUR</name>
<dbReference type="OrthoDB" id="3513062at2"/>